<gene>
    <name evidence="4" type="ORF">ENW55_04330</name>
</gene>
<organism evidence="4">
    <name type="scientific">Pseudothermotoga hypogea</name>
    <dbReference type="NCBI Taxonomy" id="57487"/>
    <lineage>
        <taxon>Bacteria</taxon>
        <taxon>Thermotogati</taxon>
        <taxon>Thermotogota</taxon>
        <taxon>Thermotogae</taxon>
        <taxon>Thermotogales</taxon>
        <taxon>Thermotogaceae</taxon>
        <taxon>Pseudothermotoga</taxon>
    </lineage>
</organism>
<dbReference type="EMBL" id="DTKQ01000033">
    <property type="protein sequence ID" value="HGZ79192.1"/>
    <property type="molecule type" value="Genomic_DNA"/>
</dbReference>
<dbReference type="PANTHER" id="PTHR30466:SF11">
    <property type="entry name" value="FLAVIN-DEPENDENT MONOOXYGENASE, REDUCTASE SUBUNIT HSAB"/>
    <property type="match status" value="1"/>
</dbReference>
<name>A0A832IA51_9THEM</name>
<dbReference type="GO" id="GO:0042602">
    <property type="term" value="F:riboflavin reductase (NADPH) activity"/>
    <property type="evidence" value="ECO:0007669"/>
    <property type="project" value="TreeGrafter"/>
</dbReference>
<feature type="domain" description="Flavin reductase like" evidence="3">
    <location>
        <begin position="6"/>
        <end position="151"/>
    </location>
</feature>
<dbReference type="InterPro" id="IPR050268">
    <property type="entry name" value="NADH-dep_flavin_reductase"/>
</dbReference>
<dbReference type="Gene3D" id="2.30.110.10">
    <property type="entry name" value="Electron Transport, Fmn-binding Protein, Chain A"/>
    <property type="match status" value="1"/>
</dbReference>
<dbReference type="AlphaFoldDB" id="A0A832IA51"/>
<dbReference type="SMART" id="SM00903">
    <property type="entry name" value="Flavin_Reduct"/>
    <property type="match status" value="1"/>
</dbReference>
<sequence length="153" mass="17472">MYKSAFDCLIQGVYIVSTCTENERAGLAAAWVMQSSFKPAMLAVALGPTRKTAEVMEKSEKFSIQVLDKKQKEIGELFGYYSSRNVDKFSKVRWFESEKLKLPIVEGVIAYFECELVGRFESGDHVIYNGLVVNHKLLNPHGEPMLFSMRDWF</sequence>
<dbReference type="InterPro" id="IPR002563">
    <property type="entry name" value="Flavin_Rdtase-like_dom"/>
</dbReference>
<protein>
    <submittedName>
        <fullName evidence="4">Flavin reductase</fullName>
    </submittedName>
</protein>
<comment type="caution">
    <text evidence="4">The sequence shown here is derived from an EMBL/GenBank/DDBJ whole genome shotgun (WGS) entry which is preliminary data.</text>
</comment>
<accession>A0A832IA51</accession>
<keyword evidence="2" id="KW-0560">Oxidoreductase</keyword>
<comment type="similarity">
    <text evidence="1">Belongs to the non-flavoprotein flavin reductase family.</text>
</comment>
<dbReference type="SUPFAM" id="SSF50475">
    <property type="entry name" value="FMN-binding split barrel"/>
    <property type="match status" value="1"/>
</dbReference>
<reference evidence="4" key="1">
    <citation type="journal article" date="2020" name="mSystems">
        <title>Genome- and Community-Level Interaction Insights into Carbon Utilization and Element Cycling Functions of Hydrothermarchaeota in Hydrothermal Sediment.</title>
        <authorList>
            <person name="Zhou Z."/>
            <person name="Liu Y."/>
            <person name="Xu W."/>
            <person name="Pan J."/>
            <person name="Luo Z.H."/>
            <person name="Li M."/>
        </authorList>
    </citation>
    <scope>NUCLEOTIDE SEQUENCE [LARGE SCALE GENOMIC DNA]</scope>
    <source>
        <strain evidence="4">SpSt-86</strain>
    </source>
</reference>
<dbReference type="InterPro" id="IPR012349">
    <property type="entry name" value="Split_barrel_FMN-bd"/>
</dbReference>
<evidence type="ECO:0000313" key="4">
    <source>
        <dbReference type="EMBL" id="HGZ79192.1"/>
    </source>
</evidence>
<evidence type="ECO:0000256" key="2">
    <source>
        <dbReference type="ARBA" id="ARBA00023002"/>
    </source>
</evidence>
<evidence type="ECO:0000256" key="1">
    <source>
        <dbReference type="ARBA" id="ARBA00008898"/>
    </source>
</evidence>
<dbReference type="Pfam" id="PF01613">
    <property type="entry name" value="Flavin_Reduct"/>
    <property type="match status" value="1"/>
</dbReference>
<proteinExistence type="inferred from homology"/>
<dbReference type="PANTHER" id="PTHR30466">
    <property type="entry name" value="FLAVIN REDUCTASE"/>
    <property type="match status" value="1"/>
</dbReference>
<evidence type="ECO:0000259" key="3">
    <source>
        <dbReference type="SMART" id="SM00903"/>
    </source>
</evidence>
<dbReference type="GO" id="GO:0010181">
    <property type="term" value="F:FMN binding"/>
    <property type="evidence" value="ECO:0007669"/>
    <property type="project" value="InterPro"/>
</dbReference>